<feature type="domain" description="Gliding motility-associated protein GldM C-terminal" evidence="1">
    <location>
        <begin position="27"/>
        <end position="138"/>
    </location>
</feature>
<reference evidence="2" key="1">
    <citation type="submission" date="2019-08" db="EMBL/GenBank/DDBJ databases">
        <authorList>
            <person name="Kucharzyk K."/>
            <person name="Murdoch R.W."/>
            <person name="Higgins S."/>
            <person name="Loffler F."/>
        </authorList>
    </citation>
    <scope>NUCLEOTIDE SEQUENCE</scope>
</reference>
<accession>A0A645H2B5</accession>
<name>A0A645H2B5_9ZZZZ</name>
<evidence type="ECO:0000259" key="1">
    <source>
        <dbReference type="Pfam" id="PF12080"/>
    </source>
</evidence>
<evidence type="ECO:0000313" key="2">
    <source>
        <dbReference type="EMBL" id="MPN32616.1"/>
    </source>
</evidence>
<dbReference type="AlphaFoldDB" id="A0A645H2B5"/>
<sequence>MEISVKGNIGGKQINLGGNTYRVKQLPDPKPYAVYKDNNGNSRSVFDGSVHGPTFVAGNPTVTAGYGEDALVQANFTVRSFTIRIGRRTYNSNGAKFSQEQMGIISNLPSGSPLIIQRIRAVGPDGIERNLSAVAIEVL</sequence>
<proteinExistence type="predicted"/>
<dbReference type="Pfam" id="PF12080">
    <property type="entry name" value="GldM_4th"/>
    <property type="match status" value="1"/>
</dbReference>
<gene>
    <name evidence="2" type="ORF">SDC9_180096</name>
</gene>
<dbReference type="EMBL" id="VSSQ01084717">
    <property type="protein sequence ID" value="MPN32616.1"/>
    <property type="molecule type" value="Genomic_DNA"/>
</dbReference>
<organism evidence="2">
    <name type="scientific">bioreactor metagenome</name>
    <dbReference type="NCBI Taxonomy" id="1076179"/>
    <lineage>
        <taxon>unclassified sequences</taxon>
        <taxon>metagenomes</taxon>
        <taxon>ecological metagenomes</taxon>
    </lineage>
</organism>
<protein>
    <recommendedName>
        <fullName evidence="1">Gliding motility-associated protein GldM C-terminal domain-containing protein</fullName>
    </recommendedName>
</protein>
<comment type="caution">
    <text evidence="2">The sequence shown here is derived from an EMBL/GenBank/DDBJ whole genome shotgun (WGS) entry which is preliminary data.</text>
</comment>
<dbReference type="InterPro" id="IPR022719">
    <property type="entry name" value="Motility-assoc_prot_GldM_C"/>
</dbReference>